<feature type="domain" description="Pyridoxine 5'-phosphate oxidase dimerisation C-terminal" evidence="8">
    <location>
        <begin position="171"/>
        <end position="213"/>
    </location>
</feature>
<feature type="binding site" evidence="6">
    <location>
        <begin position="139"/>
        <end position="140"/>
    </location>
    <ligand>
        <name>FMN</name>
        <dbReference type="ChEBI" id="CHEBI:58210"/>
    </ligand>
</feature>
<dbReference type="PROSITE" id="PS01064">
    <property type="entry name" value="PYRIDOX_OXIDASE"/>
    <property type="match status" value="1"/>
</dbReference>
<comment type="caution">
    <text evidence="9">The sequence shown here is derived from an EMBL/GenBank/DDBJ whole genome shotgun (WGS) entry which is preliminary data.</text>
</comment>
<dbReference type="Proteomes" id="UP001597102">
    <property type="component" value="Unassembled WGS sequence"/>
</dbReference>
<keyword evidence="2 6" id="KW-0285">Flavoprotein</keyword>
<evidence type="ECO:0000256" key="4">
    <source>
        <dbReference type="ARBA" id="ARBA00023002"/>
    </source>
</evidence>
<dbReference type="PANTHER" id="PTHR10851:SF0">
    <property type="entry name" value="PYRIDOXINE-5'-PHOSPHATE OXIDASE"/>
    <property type="match status" value="1"/>
</dbReference>
<dbReference type="InterPro" id="IPR011576">
    <property type="entry name" value="Pyridox_Oxase_N"/>
</dbReference>
<gene>
    <name evidence="6 9" type="primary">pdxH</name>
    <name evidence="9" type="ORF">ACFQ2F_15260</name>
</gene>
<dbReference type="Pfam" id="PF01243">
    <property type="entry name" value="PNPOx_N"/>
    <property type="match status" value="1"/>
</dbReference>
<dbReference type="GO" id="GO:0004733">
    <property type="term" value="F:pyridoxamine phosphate oxidase activity"/>
    <property type="evidence" value="ECO:0007669"/>
    <property type="project" value="UniProtKB-EC"/>
</dbReference>
<evidence type="ECO:0000259" key="8">
    <source>
        <dbReference type="Pfam" id="PF10590"/>
    </source>
</evidence>
<feature type="binding site" evidence="6">
    <location>
        <position position="130"/>
    </location>
    <ligand>
        <name>substrate</name>
    </ligand>
</feature>
<feature type="binding site" evidence="6">
    <location>
        <position position="184"/>
    </location>
    <ligand>
        <name>FMN</name>
        <dbReference type="ChEBI" id="CHEBI:58210"/>
    </ligand>
</feature>
<evidence type="ECO:0000256" key="6">
    <source>
        <dbReference type="HAMAP-Rule" id="MF_01629"/>
    </source>
</evidence>
<comment type="catalytic activity">
    <reaction evidence="6">
        <text>pyridoxamine 5'-phosphate + O2 + H2O = pyridoxal 5'-phosphate + H2O2 + NH4(+)</text>
        <dbReference type="Rhea" id="RHEA:15817"/>
        <dbReference type="ChEBI" id="CHEBI:15377"/>
        <dbReference type="ChEBI" id="CHEBI:15379"/>
        <dbReference type="ChEBI" id="CHEBI:16240"/>
        <dbReference type="ChEBI" id="CHEBI:28938"/>
        <dbReference type="ChEBI" id="CHEBI:58451"/>
        <dbReference type="ChEBI" id="CHEBI:597326"/>
        <dbReference type="EC" id="1.4.3.5"/>
    </reaction>
</comment>
<feature type="binding site" evidence="6">
    <location>
        <position position="126"/>
    </location>
    <ligand>
        <name>substrate</name>
    </ligand>
</feature>
<feature type="binding site" evidence="6">
    <location>
        <position position="82"/>
    </location>
    <ligand>
        <name>FMN</name>
        <dbReference type="ChEBI" id="CHEBI:58210"/>
    </ligand>
</feature>
<evidence type="ECO:0000313" key="10">
    <source>
        <dbReference type="Proteomes" id="UP001597102"/>
    </source>
</evidence>
<feature type="domain" description="Pyridoxamine 5'-phosphate oxidase N-terminal" evidence="7">
    <location>
        <begin position="33"/>
        <end position="154"/>
    </location>
</feature>
<dbReference type="Pfam" id="PF10590">
    <property type="entry name" value="PNP_phzG_C"/>
    <property type="match status" value="1"/>
</dbReference>
<dbReference type="NCBIfam" id="NF004231">
    <property type="entry name" value="PRK05679.1"/>
    <property type="match status" value="1"/>
</dbReference>
<dbReference type="PIRSF" id="PIRSF000190">
    <property type="entry name" value="Pyd_amn-ph_oxd"/>
    <property type="match status" value="1"/>
</dbReference>
<feature type="binding site" evidence="6">
    <location>
        <position position="104"/>
    </location>
    <ligand>
        <name>FMN</name>
        <dbReference type="ChEBI" id="CHEBI:58210"/>
    </ligand>
</feature>
<evidence type="ECO:0000256" key="3">
    <source>
        <dbReference type="ARBA" id="ARBA00022643"/>
    </source>
</evidence>
<dbReference type="HAMAP" id="MF_01629">
    <property type="entry name" value="PdxH"/>
    <property type="match status" value="1"/>
</dbReference>
<comment type="pathway">
    <text evidence="6">Cofactor metabolism; pyridoxal 5'-phosphate salvage; pyridoxal 5'-phosphate from pyridoxine 5'-phosphate: step 1/1.</text>
</comment>
<keyword evidence="3 6" id="KW-0288">FMN</keyword>
<comment type="caution">
    <text evidence="6">Lacks conserved residue(s) required for the propagation of feature annotation.</text>
</comment>
<feature type="binding site" evidence="6">
    <location>
        <position position="65"/>
    </location>
    <ligand>
        <name>substrate</name>
    </ligand>
</feature>
<comment type="cofactor">
    <cofactor evidence="6">
        <name>FMN</name>
        <dbReference type="ChEBI" id="CHEBI:58210"/>
    </cofactor>
    <text evidence="6">Binds 1 FMN per subunit.</text>
</comment>
<accession>A0ABW3JGA7</accession>
<dbReference type="PANTHER" id="PTHR10851">
    <property type="entry name" value="PYRIDOXINE-5-PHOSPHATE OXIDASE"/>
    <property type="match status" value="1"/>
</dbReference>
<dbReference type="Gene3D" id="2.30.110.10">
    <property type="entry name" value="Electron Transport, Fmn-binding Protein, Chain A"/>
    <property type="match status" value="1"/>
</dbReference>
<dbReference type="InterPro" id="IPR000659">
    <property type="entry name" value="Pyridox_Oxase"/>
</dbReference>
<evidence type="ECO:0000313" key="9">
    <source>
        <dbReference type="EMBL" id="MFD0988457.1"/>
    </source>
</evidence>
<reference evidence="10" key="1">
    <citation type="journal article" date="2019" name="Int. J. Syst. Evol. Microbiol.">
        <title>The Global Catalogue of Microorganisms (GCM) 10K type strain sequencing project: providing services to taxonomists for standard genome sequencing and annotation.</title>
        <authorList>
            <consortium name="The Broad Institute Genomics Platform"/>
            <consortium name="The Broad Institute Genome Sequencing Center for Infectious Disease"/>
            <person name="Wu L."/>
            <person name="Ma J."/>
        </authorList>
    </citation>
    <scope>NUCLEOTIDE SEQUENCE [LARGE SCALE GENOMIC DNA]</scope>
    <source>
        <strain evidence="10">CCUG 61697</strain>
    </source>
</reference>
<organism evidence="9 10">
    <name type="scientific">Methyloligella solikamskensis</name>
    <dbReference type="NCBI Taxonomy" id="1177756"/>
    <lineage>
        <taxon>Bacteria</taxon>
        <taxon>Pseudomonadati</taxon>
        <taxon>Pseudomonadota</taxon>
        <taxon>Alphaproteobacteria</taxon>
        <taxon>Hyphomicrobiales</taxon>
        <taxon>Hyphomicrobiaceae</taxon>
        <taxon>Methyloligella</taxon>
    </lineage>
</organism>
<dbReference type="NCBIfam" id="TIGR00558">
    <property type="entry name" value="pdxH"/>
    <property type="match status" value="1"/>
</dbReference>
<feature type="binding site" evidence="6">
    <location>
        <position position="122"/>
    </location>
    <ligand>
        <name>substrate</name>
    </ligand>
</feature>
<feature type="binding site" evidence="6">
    <location>
        <begin position="190"/>
        <end position="192"/>
    </location>
    <ligand>
        <name>substrate</name>
    </ligand>
</feature>
<evidence type="ECO:0000256" key="2">
    <source>
        <dbReference type="ARBA" id="ARBA00022630"/>
    </source>
</evidence>
<evidence type="ECO:0000256" key="1">
    <source>
        <dbReference type="ARBA" id="ARBA00007301"/>
    </source>
</evidence>
<comment type="similarity">
    <text evidence="1 6">Belongs to the pyridoxamine 5'-phosphate oxidase family.</text>
</comment>
<protein>
    <recommendedName>
        <fullName evidence="6">Pyridoxine/pyridoxamine 5'-phosphate oxidase</fullName>
        <ecNumber evidence="6">1.4.3.5</ecNumber>
    </recommendedName>
    <alternativeName>
        <fullName evidence="6">PNP/PMP oxidase</fullName>
        <shortName evidence="6">PNPOx</shortName>
    </alternativeName>
    <alternativeName>
        <fullName evidence="6">Pyridoxal 5'-phosphate synthase</fullName>
    </alternativeName>
</protein>
<feature type="binding site" evidence="6">
    <location>
        <begin position="60"/>
        <end position="65"/>
    </location>
    <ligand>
        <name>FMN</name>
        <dbReference type="ChEBI" id="CHEBI:58210"/>
    </ligand>
</feature>
<sequence>MAENSEVSELKKAAAEALSDAEDPFALFARWLEDAHAHEPPEANAMALATADAGGMPNVRMVLLKDLTPEGLIFYTNSESVKGDELAANPKASICFHWKALARQIRARGRVELTTPEEADYYFGTRARESRIGAWASQQSRPLPSRDVLEEAVKTREAEFGDGPVPRPPHWLGYRIVPLEIEFWLGRDFRLHDRMVFRRESPEHPWKRERLYP</sequence>
<keyword evidence="10" id="KW-1185">Reference proteome</keyword>
<keyword evidence="4 6" id="KW-0560">Oxidoreductase</keyword>
<feature type="binding site" evidence="6">
    <location>
        <begin position="75"/>
        <end position="76"/>
    </location>
    <ligand>
        <name>FMN</name>
        <dbReference type="ChEBI" id="CHEBI:58210"/>
    </ligand>
</feature>
<comment type="pathway">
    <text evidence="6">Cofactor metabolism; pyridoxal 5'-phosphate salvage; pyridoxal 5'-phosphate from pyridoxamine 5'-phosphate: step 1/1.</text>
</comment>
<keyword evidence="5 6" id="KW-0664">Pyridoxine biosynthesis</keyword>
<evidence type="ECO:0000256" key="5">
    <source>
        <dbReference type="ARBA" id="ARBA00023096"/>
    </source>
</evidence>
<proteinExistence type="inferred from homology"/>
<name>A0ABW3JGA7_9HYPH</name>
<dbReference type="InterPro" id="IPR019576">
    <property type="entry name" value="Pyridoxamine_oxidase_dimer_C"/>
</dbReference>
<feature type="binding site" evidence="6">
    <location>
        <position position="194"/>
    </location>
    <ligand>
        <name>FMN</name>
        <dbReference type="ChEBI" id="CHEBI:58210"/>
    </ligand>
</feature>
<comment type="function">
    <text evidence="6">Catalyzes the oxidation of either pyridoxine 5'-phosphate (PNP) or pyridoxamine 5'-phosphate (PMP) into pyridoxal 5'-phosphate (PLP).</text>
</comment>
<dbReference type="SUPFAM" id="SSF50475">
    <property type="entry name" value="FMN-binding split barrel"/>
    <property type="match status" value="1"/>
</dbReference>
<comment type="catalytic activity">
    <reaction evidence="6">
        <text>pyridoxine 5'-phosphate + O2 = pyridoxal 5'-phosphate + H2O2</text>
        <dbReference type="Rhea" id="RHEA:15149"/>
        <dbReference type="ChEBI" id="CHEBI:15379"/>
        <dbReference type="ChEBI" id="CHEBI:16240"/>
        <dbReference type="ChEBI" id="CHEBI:58589"/>
        <dbReference type="ChEBI" id="CHEBI:597326"/>
        <dbReference type="EC" id="1.4.3.5"/>
    </reaction>
</comment>
<dbReference type="EMBL" id="JBHTJO010000002">
    <property type="protein sequence ID" value="MFD0988457.1"/>
    <property type="molecule type" value="Genomic_DNA"/>
</dbReference>
<dbReference type="EC" id="1.4.3.5" evidence="6"/>
<dbReference type="RefSeq" id="WP_379091548.1">
    <property type="nucleotide sequence ID" value="NZ_JBHTJO010000002.1"/>
</dbReference>
<dbReference type="InterPro" id="IPR019740">
    <property type="entry name" value="Pyridox_Oxase_CS"/>
</dbReference>
<comment type="subunit">
    <text evidence="6">Homodimer.</text>
</comment>
<evidence type="ECO:0000259" key="7">
    <source>
        <dbReference type="Pfam" id="PF01243"/>
    </source>
</evidence>
<dbReference type="InterPro" id="IPR012349">
    <property type="entry name" value="Split_barrel_FMN-bd"/>
</dbReference>